<keyword evidence="4" id="KW-0560">Oxidoreductase</keyword>
<dbReference type="InterPro" id="IPR001100">
    <property type="entry name" value="Pyr_nuc-diS_OxRdtase"/>
</dbReference>
<evidence type="ECO:0000256" key="7">
    <source>
        <dbReference type="PIRSR" id="PIRSR000350-4"/>
    </source>
</evidence>
<feature type="disulfide bond" description="Redox-active" evidence="7">
    <location>
        <begin position="43"/>
        <end position="48"/>
    </location>
</feature>
<feature type="domain" description="Pyridine nucleotide-disulphide oxidoreductase dimerisation" evidence="8">
    <location>
        <begin position="333"/>
        <end position="439"/>
    </location>
</feature>
<dbReference type="SUPFAM" id="SSF55424">
    <property type="entry name" value="FAD/NAD-linked reductases, dimerisation (C-terminal) domain"/>
    <property type="match status" value="1"/>
</dbReference>
<evidence type="ECO:0000256" key="4">
    <source>
        <dbReference type="ARBA" id="ARBA00023002"/>
    </source>
</evidence>
<feature type="binding site" evidence="6">
    <location>
        <position position="297"/>
    </location>
    <ligand>
        <name>FAD</name>
        <dbReference type="ChEBI" id="CHEBI:57692"/>
    </ligand>
</feature>
<accession>A0A0F7PV34</accession>
<dbReference type="Pfam" id="PF07992">
    <property type="entry name" value="Pyr_redox_2"/>
    <property type="match status" value="1"/>
</dbReference>
<dbReference type="AlphaFoldDB" id="A0A0F7PV34"/>
<dbReference type="EMBL" id="CP011403">
    <property type="protein sequence ID" value="AKI04808.1"/>
    <property type="molecule type" value="Genomic_DNA"/>
</dbReference>
<dbReference type="PANTHER" id="PTHR43014:SF4">
    <property type="entry name" value="PYRIDINE NUCLEOTIDE-DISULFIDE OXIDOREDUCTASE RCLA-RELATED"/>
    <property type="match status" value="1"/>
</dbReference>
<dbReference type="GO" id="GO:0050660">
    <property type="term" value="F:flavin adenine dinucleotide binding"/>
    <property type="evidence" value="ECO:0007669"/>
    <property type="project" value="TreeGrafter"/>
</dbReference>
<dbReference type="RefSeq" id="WP_047035857.1">
    <property type="nucleotide sequence ID" value="NZ_CP011403.1"/>
</dbReference>
<evidence type="ECO:0000259" key="9">
    <source>
        <dbReference type="Pfam" id="PF07992"/>
    </source>
</evidence>
<evidence type="ECO:0000256" key="6">
    <source>
        <dbReference type="PIRSR" id="PIRSR000350-3"/>
    </source>
</evidence>
<dbReference type="PRINTS" id="PR00368">
    <property type="entry name" value="FADPNR"/>
</dbReference>
<dbReference type="Gene3D" id="3.50.50.60">
    <property type="entry name" value="FAD/NAD(P)-binding domain"/>
    <property type="match status" value="2"/>
</dbReference>
<sequence length="444" mass="49218">MQEFKNIIIGFGKGGKTLAKNLAAKGESVLVVEKSKKMYGGTCINIACLPSKNLIINAQRGIKFEDAVKQKDEMTTALRNKNYHMVADEETATVLDGTAKFVDNHTIEIVLDSGEKTKIKGERIFINTGATPIIPQVKGLKESKYILDSTAAMDQNSLPNELVILGAGYIGMEFASMFARYGAKVTVLDTNEKFLKREDDDISEMIFNDLIQDGIEFNLGVKVVEVRDLSDKVEIVYEINGQKRTVKADKLLVATGRKPVTEGLGLENTDIKLDERGAIKVDDYLRTTAENVWAIGDVKGGPQFTYISLDDFRIIFDQLYGKGERKVSDRKLVPYSVFTTPALSRVGLNEVEAKNKGIEYKLFKLAATSIPKAKVIGNTRGMYKILVNPDTKEILGATIYGEESYEVINLIALAMKAKLPYTMLRNQIYTHPTMSEALNDVLKG</sequence>
<feature type="active site" description="Proton acceptor" evidence="5">
    <location>
        <position position="431"/>
    </location>
</feature>
<reference evidence="10 11" key="1">
    <citation type="submission" date="2015-05" db="EMBL/GenBank/DDBJ databases">
        <title>Complete genome sequence of Lactobacillus salivarius Ren, a probiotic strain with antitumor activity.</title>
        <authorList>
            <person name="Sun E."/>
            <person name="Zhao L."/>
            <person name="Liu S."/>
            <person name="Zhang M."/>
            <person name="Guo H."/>
            <person name="Ren F."/>
        </authorList>
    </citation>
    <scope>NUCLEOTIDE SEQUENCE [LARGE SCALE GENOMIC DNA]</scope>
    <source>
        <strain evidence="10 11">Ren</strain>
    </source>
</reference>
<evidence type="ECO:0000256" key="5">
    <source>
        <dbReference type="PIRSR" id="PIRSR000350-2"/>
    </source>
</evidence>
<evidence type="ECO:0000313" key="10">
    <source>
        <dbReference type="EMBL" id="AKI04808.1"/>
    </source>
</evidence>
<keyword evidence="6" id="KW-0547">Nucleotide-binding</keyword>
<proteinExistence type="inferred from homology"/>
<name>A0A0F7PV34_9LACO</name>
<dbReference type="SUPFAM" id="SSF51905">
    <property type="entry name" value="FAD/NAD(P)-binding domain"/>
    <property type="match status" value="1"/>
</dbReference>
<dbReference type="FunFam" id="3.30.390.30:FF:000001">
    <property type="entry name" value="Dihydrolipoyl dehydrogenase"/>
    <property type="match status" value="1"/>
</dbReference>
<dbReference type="Proteomes" id="UP000035027">
    <property type="component" value="Chromosome"/>
</dbReference>
<keyword evidence="6" id="KW-0520">NAD</keyword>
<evidence type="ECO:0000259" key="8">
    <source>
        <dbReference type="Pfam" id="PF02852"/>
    </source>
</evidence>
<dbReference type="InterPro" id="IPR023753">
    <property type="entry name" value="FAD/NAD-binding_dom"/>
</dbReference>
<dbReference type="PANTHER" id="PTHR43014">
    <property type="entry name" value="MERCURIC REDUCTASE"/>
    <property type="match status" value="1"/>
</dbReference>
<protein>
    <submittedName>
        <fullName evidence="10">Pyridine nucleotide-disulfide oxidoreductase family protein</fullName>
    </submittedName>
</protein>
<dbReference type="Gene3D" id="3.30.390.30">
    <property type="match status" value="1"/>
</dbReference>
<comment type="similarity">
    <text evidence="1">Belongs to the class-I pyridine nucleotide-disulfide oxidoreductase family.</text>
</comment>
<dbReference type="InterPro" id="IPR036188">
    <property type="entry name" value="FAD/NAD-bd_sf"/>
</dbReference>
<feature type="binding site" evidence="6">
    <location>
        <position position="256"/>
    </location>
    <ligand>
        <name>NAD(+)</name>
        <dbReference type="ChEBI" id="CHEBI:57540"/>
    </ligand>
</feature>
<feature type="binding site" evidence="6">
    <location>
        <begin position="166"/>
        <end position="173"/>
    </location>
    <ligand>
        <name>NAD(+)</name>
        <dbReference type="ChEBI" id="CHEBI:57540"/>
    </ligand>
</feature>
<feature type="domain" description="FAD/NAD(P)-binding" evidence="9">
    <location>
        <begin position="6"/>
        <end position="306"/>
    </location>
</feature>
<dbReference type="InterPro" id="IPR004099">
    <property type="entry name" value="Pyr_nucl-diS_OxRdtase_dimer"/>
</dbReference>
<evidence type="ECO:0000256" key="2">
    <source>
        <dbReference type="ARBA" id="ARBA00022630"/>
    </source>
</evidence>
<dbReference type="PRINTS" id="PR00411">
    <property type="entry name" value="PNDRDTASEI"/>
</dbReference>
<gene>
    <name evidence="10" type="ORF">LsR_01264</name>
</gene>
<dbReference type="PATRIC" id="fig|1194971.3.peg.1267"/>
<keyword evidence="2" id="KW-0285">Flavoprotein</keyword>
<evidence type="ECO:0000256" key="3">
    <source>
        <dbReference type="ARBA" id="ARBA00022827"/>
    </source>
</evidence>
<dbReference type="GO" id="GO:0003955">
    <property type="term" value="F:NAD(P)H dehydrogenase (quinone) activity"/>
    <property type="evidence" value="ECO:0007669"/>
    <property type="project" value="TreeGrafter"/>
</dbReference>
<dbReference type="InterPro" id="IPR016156">
    <property type="entry name" value="FAD/NAD-linked_Rdtase_dimer_sf"/>
</dbReference>
<organism evidence="10 11">
    <name type="scientific">Ligilactobacillus salivarius str. Ren</name>
    <dbReference type="NCBI Taxonomy" id="1194971"/>
    <lineage>
        <taxon>Bacteria</taxon>
        <taxon>Bacillati</taxon>
        <taxon>Bacillota</taxon>
        <taxon>Bacilli</taxon>
        <taxon>Lactobacillales</taxon>
        <taxon>Lactobacillaceae</taxon>
        <taxon>Ligilactobacillus</taxon>
    </lineage>
</organism>
<evidence type="ECO:0000313" key="11">
    <source>
        <dbReference type="Proteomes" id="UP000035027"/>
    </source>
</evidence>
<evidence type="ECO:0000256" key="1">
    <source>
        <dbReference type="ARBA" id="ARBA00007532"/>
    </source>
</evidence>
<keyword evidence="3 6" id="KW-0274">FAD</keyword>
<dbReference type="Pfam" id="PF02852">
    <property type="entry name" value="Pyr_redox_dim"/>
    <property type="match status" value="1"/>
</dbReference>
<comment type="cofactor">
    <cofactor evidence="6">
        <name>FAD</name>
        <dbReference type="ChEBI" id="CHEBI:57692"/>
    </cofactor>
    <text evidence="6">Binds 1 FAD per subunit.</text>
</comment>
<dbReference type="PIRSF" id="PIRSF000350">
    <property type="entry name" value="Mercury_reductase_MerA"/>
    <property type="match status" value="1"/>
</dbReference>
<feature type="binding site" evidence="6">
    <location>
        <position position="52"/>
    </location>
    <ligand>
        <name>FAD</name>
        <dbReference type="ChEBI" id="CHEBI:57692"/>
    </ligand>
</feature>